<name>A0ABR8UVR4_9MICC</name>
<protein>
    <submittedName>
        <fullName evidence="1">Uncharacterized protein</fullName>
    </submittedName>
</protein>
<reference evidence="1 2" key="1">
    <citation type="submission" date="2020-08" db="EMBL/GenBank/DDBJ databases">
        <title>A Genomic Blueprint of the Chicken Gut Microbiome.</title>
        <authorList>
            <person name="Gilroy R."/>
            <person name="Ravi A."/>
            <person name="Getino M."/>
            <person name="Pursley I."/>
            <person name="Horton D.L."/>
            <person name="Alikhan N.-F."/>
            <person name="Baker D."/>
            <person name="Gharbi K."/>
            <person name="Hall N."/>
            <person name="Watson M."/>
            <person name="Adriaenssens E.M."/>
            <person name="Foster-Nyarko E."/>
            <person name="Jarju S."/>
            <person name="Secka A."/>
            <person name="Antonio M."/>
            <person name="Oren A."/>
            <person name="Chaudhuri R."/>
            <person name="La Ragione R.M."/>
            <person name="Hildebrand F."/>
            <person name="Pallen M.J."/>
        </authorList>
    </citation>
    <scope>NUCLEOTIDE SEQUENCE [LARGE SCALE GENOMIC DNA]</scope>
    <source>
        <strain evidence="1 2">Sa2CUA1</strain>
    </source>
</reference>
<gene>
    <name evidence="1" type="ORF">H9639_15260</name>
</gene>
<evidence type="ECO:0000313" key="2">
    <source>
        <dbReference type="Proteomes" id="UP000609874"/>
    </source>
</evidence>
<keyword evidence="2" id="KW-1185">Reference proteome</keyword>
<evidence type="ECO:0000313" key="1">
    <source>
        <dbReference type="EMBL" id="MBD7996656.1"/>
    </source>
</evidence>
<dbReference type="Proteomes" id="UP000609874">
    <property type="component" value="Unassembled WGS sequence"/>
</dbReference>
<dbReference type="EMBL" id="JACSQD010000007">
    <property type="protein sequence ID" value="MBD7996656.1"/>
    <property type="molecule type" value="Genomic_DNA"/>
</dbReference>
<comment type="caution">
    <text evidence="1">The sequence shown here is derived from an EMBL/GenBank/DDBJ whole genome shotgun (WGS) entry which is preliminary data.</text>
</comment>
<dbReference type="RefSeq" id="WP_191808920.1">
    <property type="nucleotide sequence ID" value="NZ_JACSQD010000007.1"/>
</dbReference>
<proteinExistence type="predicted"/>
<accession>A0ABR8UVR4</accession>
<organism evidence="1 2">
    <name type="scientific">Arthrobacter gallicola</name>
    <dbReference type="NCBI Taxonomy" id="2762225"/>
    <lineage>
        <taxon>Bacteria</taxon>
        <taxon>Bacillati</taxon>
        <taxon>Actinomycetota</taxon>
        <taxon>Actinomycetes</taxon>
        <taxon>Micrococcales</taxon>
        <taxon>Micrococcaceae</taxon>
        <taxon>Arthrobacter</taxon>
    </lineage>
</organism>
<sequence>MSSYTLKHTAEKFLRAQCSYVSNGRLIWAAAALGLPLVADGGLNLLIGISEQEHGYVRRIVISESQPKAHHYRPAGFTHLKTALEQCAAGELVVSRLQMPTPSTEVYPFHEWLIQPADRDDIVGDLAGDYFDGIESSSHRIAVNAQDLLDILREISAIPTAFDAALEAIVEWARTAPPELIGGHESPTEDMSSTEEAVPGWGVGAGTIERLEFLCPCGRGSMIEEHDNIPGFREHDVHIACGKCNQAWRGVPGLPIRGWRVEPKPTGAGG</sequence>